<gene>
    <name evidence="2" type="ORF">Enr8_50860</name>
</gene>
<name>A0A5C5UV89_9BACT</name>
<dbReference type="AlphaFoldDB" id="A0A5C5UV89"/>
<evidence type="ECO:0000256" key="1">
    <source>
        <dbReference type="SAM" id="SignalP"/>
    </source>
</evidence>
<dbReference type="EMBL" id="SJPF01000009">
    <property type="protein sequence ID" value="TWT29285.1"/>
    <property type="molecule type" value="Genomic_DNA"/>
</dbReference>
<keyword evidence="3" id="KW-1185">Reference proteome</keyword>
<evidence type="ECO:0000313" key="2">
    <source>
        <dbReference type="EMBL" id="TWT29285.1"/>
    </source>
</evidence>
<dbReference type="RefSeq" id="WP_146437106.1">
    <property type="nucleotide sequence ID" value="NZ_SJPF01000009.1"/>
</dbReference>
<keyword evidence="1" id="KW-0732">Signal</keyword>
<organism evidence="2 3">
    <name type="scientific">Blastopirellula retiformator</name>
    <dbReference type="NCBI Taxonomy" id="2527970"/>
    <lineage>
        <taxon>Bacteria</taxon>
        <taxon>Pseudomonadati</taxon>
        <taxon>Planctomycetota</taxon>
        <taxon>Planctomycetia</taxon>
        <taxon>Pirellulales</taxon>
        <taxon>Pirellulaceae</taxon>
        <taxon>Blastopirellula</taxon>
    </lineage>
</organism>
<evidence type="ECO:0000313" key="3">
    <source>
        <dbReference type="Proteomes" id="UP000318878"/>
    </source>
</evidence>
<reference evidence="2 3" key="1">
    <citation type="submission" date="2019-02" db="EMBL/GenBank/DDBJ databases">
        <title>Deep-cultivation of Planctomycetes and their phenomic and genomic characterization uncovers novel biology.</title>
        <authorList>
            <person name="Wiegand S."/>
            <person name="Jogler M."/>
            <person name="Boedeker C."/>
            <person name="Pinto D."/>
            <person name="Vollmers J."/>
            <person name="Rivas-Marin E."/>
            <person name="Kohn T."/>
            <person name="Peeters S.H."/>
            <person name="Heuer A."/>
            <person name="Rast P."/>
            <person name="Oberbeckmann S."/>
            <person name="Bunk B."/>
            <person name="Jeske O."/>
            <person name="Meyerdierks A."/>
            <person name="Storesund J.E."/>
            <person name="Kallscheuer N."/>
            <person name="Luecker S."/>
            <person name="Lage O.M."/>
            <person name="Pohl T."/>
            <person name="Merkel B.J."/>
            <person name="Hornburger P."/>
            <person name="Mueller R.-W."/>
            <person name="Bruemmer F."/>
            <person name="Labrenz M."/>
            <person name="Spormann A.M."/>
            <person name="Op Den Camp H."/>
            <person name="Overmann J."/>
            <person name="Amann R."/>
            <person name="Jetten M.S.M."/>
            <person name="Mascher T."/>
            <person name="Medema M.H."/>
            <person name="Devos D.P."/>
            <person name="Kaster A.-K."/>
            <person name="Ovreas L."/>
            <person name="Rohde M."/>
            <person name="Galperin M.Y."/>
            <person name="Jogler C."/>
        </authorList>
    </citation>
    <scope>NUCLEOTIDE SEQUENCE [LARGE SCALE GENOMIC DNA]</scope>
    <source>
        <strain evidence="2 3">Enr8</strain>
    </source>
</reference>
<dbReference type="Proteomes" id="UP000318878">
    <property type="component" value="Unassembled WGS sequence"/>
</dbReference>
<feature type="chain" id="PRO_5022750049" evidence="1">
    <location>
        <begin position="22"/>
        <end position="113"/>
    </location>
</feature>
<comment type="caution">
    <text evidence="2">The sequence shown here is derived from an EMBL/GenBank/DDBJ whole genome shotgun (WGS) entry which is preliminary data.</text>
</comment>
<sequence precursor="true">MIQRLALPLLAIFLWASVAQAQSPFYSSRNSSYAASRSQLSYNGFRYYKSGSGMTYNSTSGYSGPDYYNFYLYNGPRNFRSSNFYRGPNPAYDYRPGAFSRSSVFGGAPSFGR</sequence>
<protein>
    <submittedName>
        <fullName evidence="2">Uncharacterized protein</fullName>
    </submittedName>
</protein>
<proteinExistence type="predicted"/>
<accession>A0A5C5UV89</accession>
<feature type="signal peptide" evidence="1">
    <location>
        <begin position="1"/>
        <end position="21"/>
    </location>
</feature>